<dbReference type="InterPro" id="IPR037278">
    <property type="entry name" value="ARFGAP/RecO"/>
</dbReference>
<dbReference type="GO" id="GO:0008270">
    <property type="term" value="F:zinc ion binding"/>
    <property type="evidence" value="ECO:0007669"/>
    <property type="project" value="UniProtKB-KW"/>
</dbReference>
<accession>A0A8H7RRB9</accession>
<feature type="compositionally biased region" description="Low complexity" evidence="5">
    <location>
        <begin position="265"/>
        <end position="303"/>
    </location>
</feature>
<keyword evidence="3" id="KW-0863">Zinc-finger</keyword>
<evidence type="ECO:0000256" key="3">
    <source>
        <dbReference type="ARBA" id="ARBA00022771"/>
    </source>
</evidence>
<feature type="domain" description="Arf-GAP" evidence="6">
    <location>
        <begin position="17"/>
        <end position="135"/>
    </location>
</feature>
<dbReference type="GO" id="GO:0005096">
    <property type="term" value="F:GTPase activator activity"/>
    <property type="evidence" value="ECO:0007669"/>
    <property type="project" value="InterPro"/>
</dbReference>
<feature type="compositionally biased region" description="Low complexity" evidence="5">
    <location>
        <begin position="195"/>
        <end position="219"/>
    </location>
</feature>
<feature type="region of interest" description="Disordered" evidence="5">
    <location>
        <begin position="363"/>
        <end position="491"/>
    </location>
</feature>
<organism evidence="7 8">
    <name type="scientific">Circinella minor</name>
    <dbReference type="NCBI Taxonomy" id="1195481"/>
    <lineage>
        <taxon>Eukaryota</taxon>
        <taxon>Fungi</taxon>
        <taxon>Fungi incertae sedis</taxon>
        <taxon>Mucoromycota</taxon>
        <taxon>Mucoromycotina</taxon>
        <taxon>Mucoromycetes</taxon>
        <taxon>Mucorales</taxon>
        <taxon>Lichtheimiaceae</taxon>
        <taxon>Circinella</taxon>
    </lineage>
</organism>
<dbReference type="PANTHER" id="PTHR46134:SF3">
    <property type="entry name" value="ARFGAP WITH FG REPEATS 1"/>
    <property type="match status" value="1"/>
</dbReference>
<dbReference type="Gene3D" id="1.10.220.150">
    <property type="entry name" value="Arf GTPase activating protein"/>
    <property type="match status" value="1"/>
</dbReference>
<dbReference type="PANTHER" id="PTHR46134">
    <property type="entry name" value="DRONGO, ISOFORM F"/>
    <property type="match status" value="1"/>
</dbReference>
<dbReference type="SMART" id="SM00105">
    <property type="entry name" value="ArfGap"/>
    <property type="match status" value="1"/>
</dbReference>
<keyword evidence="4" id="KW-0862">Zinc</keyword>
<dbReference type="Pfam" id="PF01412">
    <property type="entry name" value="ArfGap"/>
    <property type="match status" value="1"/>
</dbReference>
<feature type="compositionally biased region" description="Low complexity" evidence="5">
    <location>
        <begin position="336"/>
        <end position="346"/>
    </location>
</feature>
<evidence type="ECO:0000256" key="1">
    <source>
        <dbReference type="ARBA" id="ARBA00022723"/>
    </source>
</evidence>
<feature type="compositionally biased region" description="Polar residues" evidence="5">
    <location>
        <begin position="230"/>
        <end position="239"/>
    </location>
</feature>
<name>A0A8H7RRB9_9FUNG</name>
<keyword evidence="2" id="KW-0677">Repeat</keyword>
<evidence type="ECO:0000256" key="4">
    <source>
        <dbReference type="ARBA" id="ARBA00022833"/>
    </source>
</evidence>
<feature type="compositionally biased region" description="Low complexity" evidence="5">
    <location>
        <begin position="169"/>
        <end position="178"/>
    </location>
</feature>
<dbReference type="GO" id="GO:0016020">
    <property type="term" value="C:membrane"/>
    <property type="evidence" value="ECO:0007669"/>
    <property type="project" value="TreeGrafter"/>
</dbReference>
<feature type="compositionally biased region" description="Basic and acidic residues" evidence="5">
    <location>
        <begin position="433"/>
        <end position="448"/>
    </location>
</feature>
<gene>
    <name evidence="7" type="ORF">INT45_003615</name>
</gene>
<dbReference type="AlphaFoldDB" id="A0A8H7RRB9"/>
<reference evidence="7 8" key="1">
    <citation type="submission" date="2020-12" db="EMBL/GenBank/DDBJ databases">
        <title>Metabolic potential, ecology and presence of endohyphal bacteria is reflected in genomic diversity of Mucoromycotina.</title>
        <authorList>
            <person name="Muszewska A."/>
            <person name="Okrasinska A."/>
            <person name="Steczkiewicz K."/>
            <person name="Drgas O."/>
            <person name="Orlowska M."/>
            <person name="Perlinska-Lenart U."/>
            <person name="Aleksandrzak-Piekarczyk T."/>
            <person name="Szatraj K."/>
            <person name="Zielenkiewicz U."/>
            <person name="Pilsyk S."/>
            <person name="Malc E."/>
            <person name="Mieczkowski P."/>
            <person name="Kruszewska J.S."/>
            <person name="Biernat P."/>
            <person name="Pawlowska J."/>
        </authorList>
    </citation>
    <scope>NUCLEOTIDE SEQUENCE [LARGE SCALE GENOMIC DNA]</scope>
    <source>
        <strain evidence="7 8">CBS 142.35</strain>
    </source>
</reference>
<dbReference type="EMBL" id="JAEPRB010000533">
    <property type="protein sequence ID" value="KAG2215265.1"/>
    <property type="molecule type" value="Genomic_DNA"/>
</dbReference>
<evidence type="ECO:0000256" key="5">
    <source>
        <dbReference type="SAM" id="MobiDB-lite"/>
    </source>
</evidence>
<evidence type="ECO:0000313" key="7">
    <source>
        <dbReference type="EMBL" id="KAG2215265.1"/>
    </source>
</evidence>
<sequence>MSFIGGLTPLQQKKQEEKNIQKVRALLRLPANKKCFDCPTKSPFFVNVSVNTFVCSRCSGLVREVGHRVKSISASTFSGQEVVALQQGGNEVAKSIWLKNYRMDNVEPETDNDVRAFIRQKYFEHKWLDCDELQDQTDKVRDIISELFTDEGFRRRGVKTPPLPGGSGAAPAPLSKPSRPASLQLTRSAWKPEISSPTTTNTTLKSTIDSSIDSSSPITYREPMSARELSGSSPVSSGGFTLPPSSPVPVTPTKNIIDYTPRRTSQSSLSSLPQQPQSPLPQAQPQQIQQQSQQSQQRPARQPVTPSSSIFSELAGLQPETSKSARRATYTGGILTPSTPSAMSPTSLQFSASLFQNTTIPTTTTSTTSTTSIQQQQQQQNDPFKAFQQQQQQQQQQQHQQQKPTESTKPEDDPYAALRGLVISSPEPPKPLSRQEPDIPNFHERQDSDEMSWTEFSTSTGDADFGDFASPPPPPPQATELKNTNAFGDLDPIAQIKRSSYRV</sequence>
<evidence type="ECO:0000313" key="8">
    <source>
        <dbReference type="Proteomes" id="UP000646827"/>
    </source>
</evidence>
<dbReference type="Proteomes" id="UP000646827">
    <property type="component" value="Unassembled WGS sequence"/>
</dbReference>
<keyword evidence="8" id="KW-1185">Reference proteome</keyword>
<evidence type="ECO:0000259" key="6">
    <source>
        <dbReference type="SMART" id="SM00105"/>
    </source>
</evidence>
<feature type="region of interest" description="Disordered" evidence="5">
    <location>
        <begin position="155"/>
        <end position="346"/>
    </location>
</feature>
<dbReference type="CDD" id="cd08838">
    <property type="entry name" value="ArfGap_AGFG"/>
    <property type="match status" value="1"/>
</dbReference>
<dbReference type="GO" id="GO:0005737">
    <property type="term" value="C:cytoplasm"/>
    <property type="evidence" value="ECO:0007669"/>
    <property type="project" value="TreeGrafter"/>
</dbReference>
<dbReference type="PRINTS" id="PR00405">
    <property type="entry name" value="REVINTRACTNG"/>
</dbReference>
<dbReference type="InterPro" id="IPR038508">
    <property type="entry name" value="ArfGAP_dom_sf"/>
</dbReference>
<feature type="compositionally biased region" description="Low complexity" evidence="5">
    <location>
        <begin position="363"/>
        <end position="405"/>
    </location>
</feature>
<dbReference type="SUPFAM" id="SSF57863">
    <property type="entry name" value="ArfGap/RecO-like zinc finger"/>
    <property type="match status" value="1"/>
</dbReference>
<comment type="caution">
    <text evidence="7">The sequence shown here is derived from an EMBL/GenBank/DDBJ whole genome shotgun (WGS) entry which is preliminary data.</text>
</comment>
<keyword evidence="1" id="KW-0479">Metal-binding</keyword>
<protein>
    <recommendedName>
        <fullName evidence="6">Arf-GAP domain-containing protein</fullName>
    </recommendedName>
</protein>
<dbReference type="InterPro" id="IPR052248">
    <property type="entry name" value="Arf-GAP_FG-repeat_protein"/>
</dbReference>
<dbReference type="OrthoDB" id="6036at2759"/>
<dbReference type="InterPro" id="IPR001164">
    <property type="entry name" value="ArfGAP_dom"/>
</dbReference>
<evidence type="ECO:0000256" key="2">
    <source>
        <dbReference type="ARBA" id="ARBA00022737"/>
    </source>
</evidence>
<proteinExistence type="predicted"/>